<reference evidence="1" key="1">
    <citation type="submission" date="2021-04" db="EMBL/GenBank/DDBJ databases">
        <authorList>
            <person name="Tunstrom K."/>
        </authorList>
    </citation>
    <scope>NUCLEOTIDE SEQUENCE</scope>
</reference>
<dbReference type="OrthoDB" id="10031887at2759"/>
<name>A0A8S3XLD6_PARAO</name>
<evidence type="ECO:0000313" key="2">
    <source>
        <dbReference type="Proteomes" id="UP000691718"/>
    </source>
</evidence>
<dbReference type="AlphaFoldDB" id="A0A8S3XLD6"/>
<proteinExistence type="predicted"/>
<organism evidence="1 2">
    <name type="scientific">Parnassius apollo</name>
    <name type="common">Apollo butterfly</name>
    <name type="synonym">Papilio apollo</name>
    <dbReference type="NCBI Taxonomy" id="110799"/>
    <lineage>
        <taxon>Eukaryota</taxon>
        <taxon>Metazoa</taxon>
        <taxon>Ecdysozoa</taxon>
        <taxon>Arthropoda</taxon>
        <taxon>Hexapoda</taxon>
        <taxon>Insecta</taxon>
        <taxon>Pterygota</taxon>
        <taxon>Neoptera</taxon>
        <taxon>Endopterygota</taxon>
        <taxon>Lepidoptera</taxon>
        <taxon>Glossata</taxon>
        <taxon>Ditrysia</taxon>
        <taxon>Papilionoidea</taxon>
        <taxon>Papilionidae</taxon>
        <taxon>Parnassiinae</taxon>
        <taxon>Parnassini</taxon>
        <taxon>Parnassius</taxon>
        <taxon>Parnassius</taxon>
    </lineage>
</organism>
<comment type="caution">
    <text evidence="1">The sequence shown here is derived from an EMBL/GenBank/DDBJ whole genome shotgun (WGS) entry which is preliminary data.</text>
</comment>
<accession>A0A8S3XLD6</accession>
<evidence type="ECO:0000313" key="1">
    <source>
        <dbReference type="EMBL" id="CAG5030071.1"/>
    </source>
</evidence>
<dbReference type="EMBL" id="CAJQZP010001207">
    <property type="protein sequence ID" value="CAG5030071.1"/>
    <property type="molecule type" value="Genomic_DNA"/>
</dbReference>
<gene>
    <name evidence="1" type="ORF">PAPOLLO_LOCUS19401</name>
</gene>
<sequence length="73" mass="8318">MQWYLPVLASYPTMYDSKIVVPEAFILGSGEHHDDLGSVIHLICILEKATRWRRSCVTCLLLLSSVMVHFGLR</sequence>
<keyword evidence="2" id="KW-1185">Reference proteome</keyword>
<dbReference type="Proteomes" id="UP000691718">
    <property type="component" value="Unassembled WGS sequence"/>
</dbReference>
<protein>
    <submittedName>
        <fullName evidence="1">(apollo) hypothetical protein</fullName>
    </submittedName>
</protein>